<evidence type="ECO:0000259" key="4">
    <source>
        <dbReference type="Pfam" id="PF04810"/>
    </source>
</evidence>
<feature type="domain" description="Sec23/Sec24 helical" evidence="6">
    <location>
        <begin position="587"/>
        <end position="694"/>
    </location>
</feature>
<dbReference type="Pfam" id="PF04810">
    <property type="entry name" value="zf-Sec23_Sec24"/>
    <property type="match status" value="1"/>
</dbReference>
<dbReference type="GO" id="GO:0070971">
    <property type="term" value="C:endoplasmic reticulum exit site"/>
    <property type="evidence" value="ECO:0007669"/>
    <property type="project" value="TreeGrafter"/>
</dbReference>
<keyword evidence="2" id="KW-0813">Transport</keyword>
<dbReference type="EMBL" id="BDIP01001066">
    <property type="protein sequence ID" value="GCA62640.1"/>
    <property type="molecule type" value="Genomic_DNA"/>
</dbReference>
<dbReference type="OrthoDB" id="49016at2759"/>
<proteinExistence type="inferred from homology"/>
<feature type="domain" description="Sec23/Sec24 trunk" evidence="5">
    <location>
        <begin position="242"/>
        <end position="467"/>
    </location>
</feature>
<dbReference type="Pfam" id="PF04815">
    <property type="entry name" value="Sec23_helical"/>
    <property type="match status" value="1"/>
</dbReference>
<dbReference type="Gene3D" id="2.60.40.1670">
    <property type="entry name" value="beta-sandwich domain of Sec23/24"/>
    <property type="match status" value="1"/>
</dbReference>
<dbReference type="SUPFAM" id="SSF53300">
    <property type="entry name" value="vWA-like"/>
    <property type="match status" value="1"/>
</dbReference>
<comment type="caution">
    <text evidence="8">The sequence shown here is derived from an EMBL/GenBank/DDBJ whole genome shotgun (WGS) entry which is preliminary data.</text>
</comment>
<dbReference type="Gene3D" id="2.30.30.380">
    <property type="entry name" value="Zn-finger domain of Sec23/24"/>
    <property type="match status" value="1"/>
</dbReference>
<comment type="similarity">
    <text evidence="1">Belongs to the SEC23/SEC24 family. SEC24 subfamily.</text>
</comment>
<evidence type="ECO:0000256" key="3">
    <source>
        <dbReference type="ARBA" id="ARBA00022927"/>
    </source>
</evidence>
<evidence type="ECO:0000259" key="7">
    <source>
        <dbReference type="Pfam" id="PF08033"/>
    </source>
</evidence>
<dbReference type="Gene3D" id="3.40.50.410">
    <property type="entry name" value="von Willebrand factor, type A domain"/>
    <property type="match status" value="1"/>
</dbReference>
<dbReference type="Gene3D" id="1.20.120.730">
    <property type="entry name" value="Sec23/Sec24 helical domain"/>
    <property type="match status" value="1"/>
</dbReference>
<evidence type="ECO:0000313" key="8">
    <source>
        <dbReference type="EMBL" id="GCA62640.1"/>
    </source>
</evidence>
<dbReference type="GO" id="GO:0008270">
    <property type="term" value="F:zinc ion binding"/>
    <property type="evidence" value="ECO:0007669"/>
    <property type="project" value="InterPro"/>
</dbReference>
<evidence type="ECO:0000259" key="5">
    <source>
        <dbReference type="Pfam" id="PF04811"/>
    </source>
</evidence>
<sequence length="858" mass="93351">MSSRHSPSPTQIFLRDYPEGYQVESKQVDPGSTFPFPSPYEKYHCVSEEGLASLNVMRPAFMSIPGAPRIIEGTGLDMSVALRPLATPLPGEPAVPVLETATPIRCRRCMSYMSPFATFPSGAQQWACPFCGRQNPLPDSHAFMVETLTGRVRQDIPLDQARPELRLGTVEYACDAVKYRPSTTWALDPSTTLPKVELGSPGGVSHLAHVSDPEHPACASLLPHASADVPSSASENILPVLPAIHAILVDTSPRACVSGLLNAAVQGLSSALASMPDEDRVCVVGYDTVTRFFDLSASVPPELVCPDADNPVCPLPLSRLAPPLSECRATLVSLLQSLQHRMLLNHQEEVARSQGVLPPPLACVATAALVAIGEALEPVGGRISMVLLQRPTKGVGAVPLRETAGVYGTVREKDLIQPATPFYHTLAESFADHMVGLDVIAVGPDPLDLASYAKVAQVTGGEVKYFSGRDQASGVLDSVMLCVQHMVSRVKGYAGHLRVRTSRGTSVSAVYGQCKERGQETHLAVLDEDMVLSVGLNVGAPLPPGSVYAYVQSALLYTTHCGRRRLRVSTTRLQVVHDVAKVYKHADPVAYTHWLSRCALHRMQVEALPVVRDELGTSIVTPLAYYRQQLVTEAESRKLILPSSLQILPLLVYALGKHDALHPTRQPQEGGVITADLRVAEAAWMNRVGPCELVRRIYPSFYDMTSLSPSVGTPIGTEDRMALITPPPLRPASSLLPSLPRSLLMVHAPPRLYLWVGQEMDPQVRMGVFGVETHEEVPEGTLYIQNQTDRHPLQVVATAETLRRRYPGCNRCVVVKGGTTRGHHVRTLLAEDSSSIDKTYTEFLNQLHKAVHRRIQML</sequence>
<dbReference type="InterPro" id="IPR036465">
    <property type="entry name" value="vWFA_dom_sf"/>
</dbReference>
<keyword evidence="9" id="KW-1185">Reference proteome</keyword>
<dbReference type="InterPro" id="IPR036180">
    <property type="entry name" value="Gelsolin-like_dom_sf"/>
</dbReference>
<evidence type="ECO:0000259" key="6">
    <source>
        <dbReference type="Pfam" id="PF04815"/>
    </source>
</evidence>
<dbReference type="InterPro" id="IPR006895">
    <property type="entry name" value="Znf_Sec23_Sec24"/>
</dbReference>
<organism evidence="8 9">
    <name type="scientific">Kipferlia bialata</name>
    <dbReference type="NCBI Taxonomy" id="797122"/>
    <lineage>
        <taxon>Eukaryota</taxon>
        <taxon>Metamonada</taxon>
        <taxon>Carpediemonas-like organisms</taxon>
        <taxon>Kipferlia</taxon>
    </lineage>
</organism>
<gene>
    <name evidence="8" type="ORF">KIPB_004813</name>
</gene>
<feature type="domain" description="Zinc finger Sec23/Sec24-type" evidence="4">
    <location>
        <begin position="103"/>
        <end position="139"/>
    </location>
</feature>
<dbReference type="InterPro" id="IPR029006">
    <property type="entry name" value="ADF-H/Gelsolin-like_dom_sf"/>
</dbReference>
<dbReference type="PANTHER" id="PTHR13803">
    <property type="entry name" value="SEC24-RELATED PROTEIN"/>
    <property type="match status" value="1"/>
</dbReference>
<dbReference type="PANTHER" id="PTHR13803:SF4">
    <property type="entry name" value="SECRETORY 24CD, ISOFORM C"/>
    <property type="match status" value="1"/>
</dbReference>
<dbReference type="GO" id="GO:0000149">
    <property type="term" value="F:SNARE binding"/>
    <property type="evidence" value="ECO:0007669"/>
    <property type="project" value="TreeGrafter"/>
</dbReference>
<dbReference type="InterPro" id="IPR006900">
    <property type="entry name" value="Sec23/24_helical_dom"/>
</dbReference>
<dbReference type="InterPro" id="IPR036175">
    <property type="entry name" value="Sec23/24_helical_dom_sf"/>
</dbReference>
<dbReference type="Pfam" id="PF04811">
    <property type="entry name" value="Sec23_trunk"/>
    <property type="match status" value="1"/>
</dbReference>
<dbReference type="Gene3D" id="3.40.20.10">
    <property type="entry name" value="Severin"/>
    <property type="match status" value="1"/>
</dbReference>
<evidence type="ECO:0000256" key="2">
    <source>
        <dbReference type="ARBA" id="ARBA00022448"/>
    </source>
</evidence>
<accession>A0A391NNT1</accession>
<dbReference type="AlphaFoldDB" id="A0A391NNT1"/>
<dbReference type="Proteomes" id="UP000265618">
    <property type="component" value="Unassembled WGS sequence"/>
</dbReference>
<dbReference type="GO" id="GO:0030127">
    <property type="term" value="C:COPII vesicle coat"/>
    <property type="evidence" value="ECO:0007669"/>
    <property type="project" value="InterPro"/>
</dbReference>
<evidence type="ECO:0000256" key="1">
    <source>
        <dbReference type="ARBA" id="ARBA00008334"/>
    </source>
</evidence>
<dbReference type="SUPFAM" id="SSF81995">
    <property type="entry name" value="beta-sandwich domain of Sec23/24"/>
    <property type="match status" value="1"/>
</dbReference>
<keyword evidence="3" id="KW-0653">Protein transport</keyword>
<dbReference type="SUPFAM" id="SSF82754">
    <property type="entry name" value="C-terminal, gelsolin-like domain of Sec23/24"/>
    <property type="match status" value="1"/>
</dbReference>
<dbReference type="SUPFAM" id="SSF82919">
    <property type="entry name" value="Zn-finger domain of Sec23/24"/>
    <property type="match status" value="1"/>
</dbReference>
<dbReference type="GO" id="GO:0006886">
    <property type="term" value="P:intracellular protein transport"/>
    <property type="evidence" value="ECO:0007669"/>
    <property type="project" value="InterPro"/>
</dbReference>
<feature type="domain" description="Sec23/Sec24 beta-sandwich" evidence="7">
    <location>
        <begin position="492"/>
        <end position="576"/>
    </location>
</feature>
<dbReference type="InterPro" id="IPR036174">
    <property type="entry name" value="Znf_Sec23_Sec24_sf"/>
</dbReference>
<dbReference type="Pfam" id="PF08033">
    <property type="entry name" value="Sec23_BS"/>
    <property type="match status" value="1"/>
</dbReference>
<name>A0A391NNT1_9EUKA</name>
<dbReference type="InterPro" id="IPR012990">
    <property type="entry name" value="Beta-sandwich_Sec23_24"/>
</dbReference>
<dbReference type="SUPFAM" id="SSF81811">
    <property type="entry name" value="Helical domain of Sec23/24"/>
    <property type="match status" value="1"/>
</dbReference>
<dbReference type="InterPro" id="IPR050550">
    <property type="entry name" value="SEC23_SEC24_subfamily"/>
</dbReference>
<dbReference type="GO" id="GO:0090110">
    <property type="term" value="P:COPII-coated vesicle cargo loading"/>
    <property type="evidence" value="ECO:0007669"/>
    <property type="project" value="TreeGrafter"/>
</dbReference>
<reference evidence="8 9" key="1">
    <citation type="journal article" date="2018" name="PLoS ONE">
        <title>The draft genome of Kipferlia bialata reveals reductive genome evolution in fornicate parasites.</title>
        <authorList>
            <person name="Tanifuji G."/>
            <person name="Takabayashi S."/>
            <person name="Kume K."/>
            <person name="Takagi M."/>
            <person name="Nakayama T."/>
            <person name="Kamikawa R."/>
            <person name="Inagaki Y."/>
            <person name="Hashimoto T."/>
        </authorList>
    </citation>
    <scope>NUCLEOTIDE SEQUENCE [LARGE SCALE GENOMIC DNA]</scope>
    <source>
        <strain evidence="8">NY0173</strain>
    </source>
</reference>
<protein>
    <submittedName>
        <fullName evidence="8">Uncharacterized protein</fullName>
    </submittedName>
</protein>
<dbReference type="InterPro" id="IPR006896">
    <property type="entry name" value="Sec23/24_trunk_dom"/>
</dbReference>
<evidence type="ECO:0000313" key="9">
    <source>
        <dbReference type="Proteomes" id="UP000265618"/>
    </source>
</evidence>